<dbReference type="GO" id="GO:0015221">
    <property type="term" value="F:lipopolysaccharide transmembrane transporter activity"/>
    <property type="evidence" value="ECO:0007669"/>
    <property type="project" value="InterPro"/>
</dbReference>
<keyword evidence="1" id="KW-1003">Cell membrane</keyword>
<evidence type="ECO:0000256" key="4">
    <source>
        <dbReference type="ARBA" id="ARBA00022989"/>
    </source>
</evidence>
<dbReference type="AlphaFoldDB" id="A0A7V8FLL4"/>
<protein>
    <submittedName>
        <fullName evidence="7">Lipopolysaccharide export system protein LptC</fullName>
    </submittedName>
</protein>
<evidence type="ECO:0000256" key="5">
    <source>
        <dbReference type="ARBA" id="ARBA00023136"/>
    </source>
</evidence>
<dbReference type="InterPro" id="IPR010664">
    <property type="entry name" value="LipoPS_assembly_LptC-rel"/>
</dbReference>
<keyword evidence="2" id="KW-0997">Cell inner membrane</keyword>
<evidence type="ECO:0000313" key="8">
    <source>
        <dbReference type="Proteomes" id="UP000461670"/>
    </source>
</evidence>
<proteinExistence type="predicted"/>
<evidence type="ECO:0000256" key="3">
    <source>
        <dbReference type="ARBA" id="ARBA00022692"/>
    </source>
</evidence>
<dbReference type="GO" id="GO:0030288">
    <property type="term" value="C:outer membrane-bounded periplasmic space"/>
    <property type="evidence" value="ECO:0007669"/>
    <property type="project" value="TreeGrafter"/>
</dbReference>
<name>A0A7V8FLL4_9BURK</name>
<feature type="transmembrane region" description="Helical" evidence="6">
    <location>
        <begin position="21"/>
        <end position="41"/>
    </location>
</feature>
<dbReference type="InterPro" id="IPR052363">
    <property type="entry name" value="LPS_export_LptC"/>
</dbReference>
<evidence type="ECO:0000256" key="1">
    <source>
        <dbReference type="ARBA" id="ARBA00022475"/>
    </source>
</evidence>
<reference evidence="8" key="1">
    <citation type="journal article" date="2020" name="MBio">
        <title>Horizontal gene transfer to a defensive symbiont with a reduced genome amongst a multipartite beetle microbiome.</title>
        <authorList>
            <person name="Waterworth S.C."/>
            <person name="Florez L.V."/>
            <person name="Rees E.R."/>
            <person name="Hertweck C."/>
            <person name="Kaltenpoth M."/>
            <person name="Kwan J.C."/>
        </authorList>
    </citation>
    <scope>NUCLEOTIDE SEQUENCE [LARGE SCALE GENOMIC DNA]</scope>
</reference>
<dbReference type="Pfam" id="PF06835">
    <property type="entry name" value="LptC"/>
    <property type="match status" value="1"/>
</dbReference>
<evidence type="ECO:0000256" key="6">
    <source>
        <dbReference type="SAM" id="Phobius"/>
    </source>
</evidence>
<comment type="caution">
    <text evidence="7">The sequence shown here is derived from an EMBL/GenBank/DDBJ whole genome shotgun (WGS) entry which is preliminary data.</text>
</comment>
<dbReference type="PANTHER" id="PTHR37481">
    <property type="entry name" value="LIPOPOLYSACCHARIDE EXPORT SYSTEM PROTEIN LPTC"/>
    <property type="match status" value="1"/>
</dbReference>
<dbReference type="Gene3D" id="2.60.450.10">
    <property type="entry name" value="Lipopolysaccharide (LPS) transport protein A like domain"/>
    <property type="match status" value="1"/>
</dbReference>
<evidence type="ECO:0000256" key="2">
    <source>
        <dbReference type="ARBA" id="ARBA00022519"/>
    </source>
</evidence>
<dbReference type="EMBL" id="WNDQ01000059">
    <property type="protein sequence ID" value="KAF1019304.1"/>
    <property type="molecule type" value="Genomic_DNA"/>
</dbReference>
<dbReference type="PANTHER" id="PTHR37481:SF1">
    <property type="entry name" value="LIPOPOLYSACCHARIDE EXPORT SYSTEM PROTEIN LPTC"/>
    <property type="match status" value="1"/>
</dbReference>
<sequence length="222" mass="24563">MNATAARSPRHSHWTRLRDMASLYLPVLIIGALALSTFWLVSNTPGPVDASRPQAVRSDPDYRMQNFAMRTYGADGHLKTEIKGDQGRHFPDTDRLEVDEARIRGYDAAGQLMTATARQAISLQGGDEVELRKDAVVVREAGPNVQGQMQPRMEFHGDELRAFPSDNKVQSDLPVLIIRGQDRITANRLDYDHNTRVVDLQGRVRGVLQPRTPPAGGGAGTR</sequence>
<keyword evidence="3 6" id="KW-0812">Transmembrane</keyword>
<keyword evidence="4 6" id="KW-1133">Transmembrane helix</keyword>
<accession>A0A7V8FLL4</accession>
<dbReference type="Proteomes" id="UP000461670">
    <property type="component" value="Unassembled WGS sequence"/>
</dbReference>
<dbReference type="NCBIfam" id="TIGR04409">
    <property type="entry name" value="LptC_YrbK"/>
    <property type="match status" value="1"/>
</dbReference>
<keyword evidence="5 6" id="KW-0472">Membrane</keyword>
<dbReference type="InterPro" id="IPR026265">
    <property type="entry name" value="LptC"/>
</dbReference>
<evidence type="ECO:0000313" key="7">
    <source>
        <dbReference type="EMBL" id="KAF1019304.1"/>
    </source>
</evidence>
<gene>
    <name evidence="7" type="primary">lptC</name>
    <name evidence="7" type="ORF">GAK30_03205</name>
</gene>
<dbReference type="GO" id="GO:0005886">
    <property type="term" value="C:plasma membrane"/>
    <property type="evidence" value="ECO:0007669"/>
    <property type="project" value="InterPro"/>
</dbReference>
<organism evidence="7 8">
    <name type="scientific">Paracidovorax wautersii</name>
    <dbReference type="NCBI Taxonomy" id="1177982"/>
    <lineage>
        <taxon>Bacteria</taxon>
        <taxon>Pseudomonadati</taxon>
        <taxon>Pseudomonadota</taxon>
        <taxon>Betaproteobacteria</taxon>
        <taxon>Burkholderiales</taxon>
        <taxon>Comamonadaceae</taxon>
        <taxon>Paracidovorax</taxon>
    </lineage>
</organism>
<dbReference type="GO" id="GO:0017089">
    <property type="term" value="F:glycolipid transfer activity"/>
    <property type="evidence" value="ECO:0007669"/>
    <property type="project" value="TreeGrafter"/>
</dbReference>